<dbReference type="Gene3D" id="3.20.20.70">
    <property type="entry name" value="Aldolase class I"/>
    <property type="match status" value="1"/>
</dbReference>
<dbReference type="InterPro" id="IPR003379">
    <property type="entry name" value="Carboxylase_cons_dom"/>
</dbReference>
<dbReference type="SUPFAM" id="SSF51230">
    <property type="entry name" value="Single hybrid motif"/>
    <property type="match status" value="1"/>
</dbReference>
<evidence type="ECO:0000259" key="2">
    <source>
        <dbReference type="PROSITE" id="PS50968"/>
    </source>
</evidence>
<dbReference type="PROSITE" id="PS50968">
    <property type="entry name" value="BIOTINYL_LIPOYL"/>
    <property type="match status" value="1"/>
</dbReference>
<reference evidence="4" key="1">
    <citation type="submission" date="2019-08" db="EMBL/GenBank/DDBJ databases">
        <title>Rapid identification of Enteric Bacteria from Whole Genome Sequences (WGS) using Average Nucleotide Identity (ANI).</title>
        <authorList>
            <person name="Lane C."/>
        </authorList>
    </citation>
    <scope>NUCLEOTIDE SEQUENCE [LARGE SCALE GENOMIC DNA]</scope>
    <source>
        <strain evidence="4">2010D-8461</strain>
    </source>
</reference>
<dbReference type="SUPFAM" id="SSF51569">
    <property type="entry name" value="Aldolase"/>
    <property type="match status" value="1"/>
</dbReference>
<feature type="domain" description="Pyruvate carboxyltransferase" evidence="3">
    <location>
        <begin position="6"/>
        <end position="276"/>
    </location>
</feature>
<dbReference type="Proteomes" id="UP000364097">
    <property type="component" value="Unassembled WGS sequence"/>
</dbReference>
<proteinExistence type="predicted"/>
<organism evidence="4 5">
    <name type="scientific">Campylobacter subantarcticus</name>
    <dbReference type="NCBI Taxonomy" id="497724"/>
    <lineage>
        <taxon>Bacteria</taxon>
        <taxon>Pseudomonadati</taxon>
        <taxon>Campylobacterota</taxon>
        <taxon>Epsilonproteobacteria</taxon>
        <taxon>Campylobacterales</taxon>
        <taxon>Campylobacteraceae</taxon>
        <taxon>Campylobacter</taxon>
    </lineage>
</organism>
<dbReference type="EMBL" id="AACKMW020000043">
    <property type="protein sequence ID" value="MPB99790.1"/>
    <property type="molecule type" value="Genomic_DNA"/>
</dbReference>
<evidence type="ECO:0000256" key="1">
    <source>
        <dbReference type="ARBA" id="ARBA00023267"/>
    </source>
</evidence>
<dbReference type="CDD" id="cd07937">
    <property type="entry name" value="DRE_TIM_PC_TC_5S"/>
    <property type="match status" value="1"/>
</dbReference>
<gene>
    <name evidence="4" type="ORF">A0Z09_007040</name>
</gene>
<comment type="caution">
    <text evidence="4">The sequence shown here is derived from an EMBL/GenBank/DDBJ whole genome shotgun (WGS) entry which is preliminary data.</text>
</comment>
<evidence type="ECO:0000313" key="5">
    <source>
        <dbReference type="Proteomes" id="UP000364097"/>
    </source>
</evidence>
<keyword evidence="1" id="KW-0092">Biotin</keyword>
<dbReference type="Pfam" id="PF00364">
    <property type="entry name" value="Biotin_lipoyl"/>
    <property type="match status" value="1"/>
</dbReference>
<name>A0ABW9N693_9BACT</name>
<evidence type="ECO:0000259" key="3">
    <source>
        <dbReference type="PROSITE" id="PS50991"/>
    </source>
</evidence>
<keyword evidence="4" id="KW-0670">Pyruvate</keyword>
<dbReference type="SUPFAM" id="SSF89000">
    <property type="entry name" value="post-HMGL domain-like"/>
    <property type="match status" value="1"/>
</dbReference>
<dbReference type="InterPro" id="IPR055268">
    <property type="entry name" value="PCB-like"/>
</dbReference>
<dbReference type="Pfam" id="PF00682">
    <property type="entry name" value="HMGL-like"/>
    <property type="match status" value="1"/>
</dbReference>
<dbReference type="PROSITE" id="PS50991">
    <property type="entry name" value="PYR_CT"/>
    <property type="match status" value="1"/>
</dbReference>
<dbReference type="InterPro" id="IPR013785">
    <property type="entry name" value="Aldolase_TIM"/>
</dbReference>
<dbReference type="PANTHER" id="PTHR43778">
    <property type="entry name" value="PYRUVATE CARBOXYLASE"/>
    <property type="match status" value="1"/>
</dbReference>
<keyword evidence="5" id="KW-1185">Reference proteome</keyword>
<dbReference type="InterPro" id="IPR011053">
    <property type="entry name" value="Single_hybrid_motif"/>
</dbReference>
<dbReference type="PANTHER" id="PTHR43778:SF2">
    <property type="entry name" value="PYRUVATE CARBOXYLASE, MITOCHONDRIAL"/>
    <property type="match status" value="1"/>
</dbReference>
<dbReference type="Pfam" id="PF02436">
    <property type="entry name" value="PYC_OADA"/>
    <property type="match status" value="1"/>
</dbReference>
<protein>
    <submittedName>
        <fullName evidence="4">Pyruvate carboxylase subunit B</fullName>
    </submittedName>
</protein>
<dbReference type="Gene3D" id="2.40.50.100">
    <property type="match status" value="1"/>
</dbReference>
<dbReference type="InterPro" id="IPR001882">
    <property type="entry name" value="Biotin_BS"/>
</dbReference>
<accession>A0ABW9N693</accession>
<feature type="domain" description="Lipoyl-binding" evidence="2">
    <location>
        <begin position="518"/>
        <end position="594"/>
    </location>
</feature>
<sequence>MAKKLIDVMDTTFRDGFQSVYGARVLMNDFFPALEAAKEAGITHFEFGGGARFQSLFFYLNENAFEMMDKFRAIVGKDANLQTLARGVNTVALDTGSKEIIDLHAKMFAKHGTTTIRNFDALNDVNNLKFSGECIVKHGLKHEITITLMDLPPKCKGAHDVPFYEKILKEILQAQIPFDSICFKDASGTSNPNKIYEVIKMARKNLPENTHIRLHTHETAGVSVACYLAALEAGADGIDLAAAPVSGGTSQPDILTMLHALKGSNFDLGLDEEKILKYEDVLKDCLKDYFLPPEATAVNPLIPFSPMPGGALTANTQMMRDNNILDKFPQVIKAMQEVVEKGGYGTSVTPVSQFYFQQAFNNVIFGPWKKIAEGYGKMVLGYFGKTPVAPDAEVIKLASEQLKLEPTTKLATDIADADESKSIAYIKNILEKENLETSEENIFIVAACKEKGIAFLKGEAKVNARKNSKLKPSVINENQFTVSVNGNKYHVEVSPGFDRDVNVKSAVKVNTDKTEVKKTQVNDNANAIVASMNANVFKILAKENDTVKAGQVVAVLEAMKMEIEITAGKDGEIAEILVNAGESVSEGQALMTYK</sequence>
<dbReference type="RefSeq" id="WP_043020078.1">
    <property type="nucleotide sequence ID" value="NZ_AACKMW020000043.1"/>
</dbReference>
<evidence type="ECO:0000313" key="4">
    <source>
        <dbReference type="EMBL" id="MPB99790.1"/>
    </source>
</evidence>
<dbReference type="InterPro" id="IPR000089">
    <property type="entry name" value="Biotin_lipoyl"/>
</dbReference>
<dbReference type="PROSITE" id="PS00188">
    <property type="entry name" value="BIOTIN"/>
    <property type="match status" value="1"/>
</dbReference>
<dbReference type="InterPro" id="IPR000891">
    <property type="entry name" value="PYR_CT"/>
</dbReference>
<dbReference type="CDD" id="cd06850">
    <property type="entry name" value="biotinyl_domain"/>
    <property type="match status" value="1"/>
</dbReference>